<accession>A0AAD5URP5</accession>
<evidence type="ECO:0000313" key="5">
    <source>
        <dbReference type="Proteomes" id="UP001212997"/>
    </source>
</evidence>
<dbReference type="InterPro" id="IPR045338">
    <property type="entry name" value="DUF6535"/>
</dbReference>
<keyword evidence="5" id="KW-1185">Reference proteome</keyword>
<keyword evidence="2" id="KW-0472">Membrane</keyword>
<dbReference type="Pfam" id="PF20153">
    <property type="entry name" value="DUF6535"/>
    <property type="match status" value="1"/>
</dbReference>
<keyword evidence="2" id="KW-0812">Transmembrane</keyword>
<evidence type="ECO:0000256" key="2">
    <source>
        <dbReference type="SAM" id="Phobius"/>
    </source>
</evidence>
<proteinExistence type="predicted"/>
<feature type="transmembrane region" description="Helical" evidence="2">
    <location>
        <begin position="235"/>
        <end position="257"/>
    </location>
</feature>
<evidence type="ECO:0000256" key="1">
    <source>
        <dbReference type="SAM" id="MobiDB-lite"/>
    </source>
</evidence>
<feature type="transmembrane region" description="Helical" evidence="2">
    <location>
        <begin position="277"/>
        <end position="296"/>
    </location>
</feature>
<evidence type="ECO:0000259" key="3">
    <source>
        <dbReference type="Pfam" id="PF20153"/>
    </source>
</evidence>
<name>A0AAD5URP5_9APHY</name>
<feature type="transmembrane region" description="Helical" evidence="2">
    <location>
        <begin position="333"/>
        <end position="356"/>
    </location>
</feature>
<comment type="caution">
    <text evidence="4">The sequence shown here is derived from an EMBL/GenBank/DDBJ whole genome shotgun (WGS) entry which is preliminary data.</text>
</comment>
<protein>
    <recommendedName>
        <fullName evidence="3">DUF6535 domain-containing protein</fullName>
    </recommendedName>
</protein>
<dbReference type="AlphaFoldDB" id="A0AAD5URP5"/>
<gene>
    <name evidence="4" type="ORF">NLI96_g11512</name>
</gene>
<reference evidence="4" key="1">
    <citation type="submission" date="2022-07" db="EMBL/GenBank/DDBJ databases">
        <title>Genome Sequence of Physisporinus lineatus.</title>
        <authorList>
            <person name="Buettner E."/>
        </authorList>
    </citation>
    <scope>NUCLEOTIDE SEQUENCE</scope>
    <source>
        <strain evidence="4">VT162</strain>
    </source>
</reference>
<feature type="compositionally biased region" description="Polar residues" evidence="1">
    <location>
        <begin position="95"/>
        <end position="110"/>
    </location>
</feature>
<feature type="region of interest" description="Disordered" evidence="1">
    <location>
        <begin position="69"/>
        <end position="110"/>
    </location>
</feature>
<feature type="transmembrane region" description="Helical" evidence="2">
    <location>
        <begin position="201"/>
        <end position="223"/>
    </location>
</feature>
<dbReference type="EMBL" id="JANAWD010000779">
    <property type="protein sequence ID" value="KAJ3475917.1"/>
    <property type="molecule type" value="Genomic_DNA"/>
</dbReference>
<keyword evidence="2" id="KW-1133">Transmembrane helix</keyword>
<evidence type="ECO:0000313" key="4">
    <source>
        <dbReference type="EMBL" id="KAJ3475917.1"/>
    </source>
</evidence>
<sequence>MLFPITQQQSTRYNASLPPRVIFTSEASIARHALTLQRLTAALHDSLPLNPRRSFPHSDLYHLIGTLPASMSATPPIDPTSDSTRSTDAPLHSAPPTNFQNREAGPSSVQNDQATISSITEIPGPQNSSRCSSIERNRQEIFKGKTMTELKKEFEEKCAEIDKEHPELARKEGNYWDTLHAILKDRDAKDVKNHYENIDTLLVFAGLYSAILTAFVVEAYKLLQRDSSDASLQVLIQISQQLGSFAVTPGFANATYVPLSLPSGPFIPARSSVWLNGLWFVALILSLATASLGMLVKQWLREYLNLPDVKPEAQRRIQLFRVRGLRKYRVSEIAAFLPLLLQTSLILFFAGLVLFTRSIHTAIGWVITGFVVAWGTFLVITTTLPWFLASCPYKTPFLKSITLQFKRLLNNLNQRLMIFSLHHFRWLSLELPYVLFGDDAETQASKNASLDDDVLVDAYKTSGNADVWETVMYCAVDLQDPSASLARLPSVINKRHFPDETSKTLTFDTWLRLSWDQDQLFVKNLATCVRLRLVQAFEENLELDDDIVESLLQLNEYSDVLRRSPGHIDHAIEQLSSVVLEGALSAPFASGSLVKYALGLLGRGVDSLRKWEKFGTSAMSAFIEASNEFFGHPGISNDENDRELVSQCCGIVFCAGRATEESQALLEHEFSQLSRHIASKVKSLPDPSSWQDYQVVFEWHFVLDMAMRLHKRIPDIIDKTMFEALHTRSVKMFDLYVEHRRGEKFGKYIKGKPERVSQTLDASIGTIDWHQVLKEYTEVEVRGVGKYTEYRDEWDYQRLRVDCKHRMEFMLNYEDDSFFATSIREGLNNSQF</sequence>
<dbReference type="Proteomes" id="UP001212997">
    <property type="component" value="Unassembled WGS sequence"/>
</dbReference>
<feature type="transmembrane region" description="Helical" evidence="2">
    <location>
        <begin position="362"/>
        <end position="389"/>
    </location>
</feature>
<organism evidence="4 5">
    <name type="scientific">Meripilus lineatus</name>
    <dbReference type="NCBI Taxonomy" id="2056292"/>
    <lineage>
        <taxon>Eukaryota</taxon>
        <taxon>Fungi</taxon>
        <taxon>Dikarya</taxon>
        <taxon>Basidiomycota</taxon>
        <taxon>Agaricomycotina</taxon>
        <taxon>Agaricomycetes</taxon>
        <taxon>Polyporales</taxon>
        <taxon>Meripilaceae</taxon>
        <taxon>Meripilus</taxon>
    </lineage>
</organism>
<feature type="domain" description="DUF6535" evidence="3">
    <location>
        <begin position="176"/>
        <end position="356"/>
    </location>
</feature>